<dbReference type="RefSeq" id="WP_258213787.1">
    <property type="nucleotide sequence ID" value="NZ_JANQBD010000008.1"/>
</dbReference>
<feature type="domain" description="Peptidase S9 prolyl oligopeptidase catalytic" evidence="1">
    <location>
        <begin position="47"/>
        <end position="229"/>
    </location>
</feature>
<evidence type="ECO:0000313" key="2">
    <source>
        <dbReference type="EMBL" id="MCR8632199.1"/>
    </source>
</evidence>
<comment type="caution">
    <text evidence="2">The sequence shown here is derived from an EMBL/GenBank/DDBJ whole genome shotgun (WGS) entry which is preliminary data.</text>
</comment>
<organism evidence="2 3">
    <name type="scientific">Paenibacillus radicis</name>
    <name type="common">ex Xue et al. 2023</name>
    <dbReference type="NCBI Taxonomy" id="2972489"/>
    <lineage>
        <taxon>Bacteria</taxon>
        <taxon>Bacillati</taxon>
        <taxon>Bacillota</taxon>
        <taxon>Bacilli</taxon>
        <taxon>Bacillales</taxon>
        <taxon>Paenibacillaceae</taxon>
        <taxon>Paenibacillus</taxon>
    </lineage>
</organism>
<name>A0ABT1YG72_9BACL</name>
<accession>A0ABT1YG72</accession>
<evidence type="ECO:0000259" key="1">
    <source>
        <dbReference type="Pfam" id="PF00326"/>
    </source>
</evidence>
<dbReference type="EMBL" id="JANQBD010000008">
    <property type="protein sequence ID" value="MCR8632199.1"/>
    <property type="molecule type" value="Genomic_DNA"/>
</dbReference>
<evidence type="ECO:0000313" key="3">
    <source>
        <dbReference type="Proteomes" id="UP001300012"/>
    </source>
</evidence>
<protein>
    <submittedName>
        <fullName evidence="2">Alpha/beta fold hydrolase</fullName>
    </submittedName>
</protein>
<dbReference type="Gene3D" id="3.40.50.1820">
    <property type="entry name" value="alpha/beta hydrolase"/>
    <property type="match status" value="1"/>
</dbReference>
<sequence>MNNFVNCKISGIPSLIINPPEIPRAAVLLYHGWASKIENYLFFASLISSWGYKVIVPELPNHGVRGKLNYFETQVLQEYFWNTVLQGVKEVEEIVSALSEFDDISIIGHSSGGFIAAGAFSKISGLHSAIAINGSCAWVKFEELYREKDGRPPLTDIERKLLKEHDPLSNVNFGGNKRLLLLHGKEDSTIPIESQKYFMNEMANVSSEYLQLVEYPGVNHQITIGMLEKSNEWLDNILLSHHERTD</sequence>
<proteinExistence type="predicted"/>
<dbReference type="Proteomes" id="UP001300012">
    <property type="component" value="Unassembled WGS sequence"/>
</dbReference>
<dbReference type="InterPro" id="IPR001375">
    <property type="entry name" value="Peptidase_S9_cat"/>
</dbReference>
<dbReference type="SUPFAM" id="SSF53474">
    <property type="entry name" value="alpha/beta-Hydrolases"/>
    <property type="match status" value="1"/>
</dbReference>
<dbReference type="Pfam" id="PF00326">
    <property type="entry name" value="Peptidase_S9"/>
    <property type="match status" value="1"/>
</dbReference>
<reference evidence="2 3" key="1">
    <citation type="submission" date="2022-08" db="EMBL/GenBank/DDBJ databases">
        <title>Paenibacillus endoradicis sp. nov., Paenibacillus radicibacter sp. nov and Paenibacillus pararadicis sp. nov., three cold-adapted plant growth-promoting bacteria isolated from root of Larix gmelinii in Great Khingan.</title>
        <authorList>
            <person name="Xue H."/>
        </authorList>
    </citation>
    <scope>NUCLEOTIDE SEQUENCE [LARGE SCALE GENOMIC DNA]</scope>
    <source>
        <strain evidence="2 3">N5-1-1-5</strain>
    </source>
</reference>
<keyword evidence="3" id="KW-1185">Reference proteome</keyword>
<gene>
    <name evidence="2" type="ORF">NV381_13385</name>
</gene>
<dbReference type="GO" id="GO:0016787">
    <property type="term" value="F:hydrolase activity"/>
    <property type="evidence" value="ECO:0007669"/>
    <property type="project" value="UniProtKB-KW"/>
</dbReference>
<keyword evidence="2" id="KW-0378">Hydrolase</keyword>
<dbReference type="InterPro" id="IPR029058">
    <property type="entry name" value="AB_hydrolase_fold"/>
</dbReference>